<evidence type="ECO:0000313" key="3">
    <source>
        <dbReference type="Proteomes" id="UP000183063"/>
    </source>
</evidence>
<dbReference type="RefSeq" id="WP_143147500.1">
    <property type="nucleotide sequence ID" value="NZ_FNXB01000018.1"/>
</dbReference>
<dbReference type="Proteomes" id="UP000183063">
    <property type="component" value="Unassembled WGS sequence"/>
</dbReference>
<evidence type="ECO:0000313" key="1">
    <source>
        <dbReference type="EMBL" id="SEI00068.1"/>
    </source>
</evidence>
<dbReference type="Proteomes" id="UP000198939">
    <property type="component" value="Unassembled WGS sequence"/>
</dbReference>
<proteinExistence type="predicted"/>
<reference evidence="3" key="2">
    <citation type="submission" date="2016-10" db="EMBL/GenBank/DDBJ databases">
        <authorList>
            <person name="Wibberg D."/>
        </authorList>
    </citation>
    <scope>NUCLEOTIDE SEQUENCE [LARGE SCALE GENOMIC DNA]</scope>
</reference>
<gene>
    <name evidence="1" type="ORF">RTCCBAU85039_3608</name>
    <name evidence="2" type="ORF">SAMN05216228_1015100</name>
</gene>
<evidence type="ECO:0000313" key="2">
    <source>
        <dbReference type="EMBL" id="SEO33597.1"/>
    </source>
</evidence>
<dbReference type="EMBL" id="FNXB01000018">
    <property type="protein sequence ID" value="SEI00068.1"/>
    <property type="molecule type" value="Genomic_DNA"/>
</dbReference>
<evidence type="ECO:0000313" key="4">
    <source>
        <dbReference type="Proteomes" id="UP000198939"/>
    </source>
</evidence>
<dbReference type="EMBL" id="FOCV01000015">
    <property type="protein sequence ID" value="SEO33597.1"/>
    <property type="molecule type" value="Genomic_DNA"/>
</dbReference>
<organism evidence="1 3">
    <name type="scientific">Rhizobium tibeticum</name>
    <dbReference type="NCBI Taxonomy" id="501024"/>
    <lineage>
        <taxon>Bacteria</taxon>
        <taxon>Pseudomonadati</taxon>
        <taxon>Pseudomonadota</taxon>
        <taxon>Alphaproteobacteria</taxon>
        <taxon>Hyphomicrobiales</taxon>
        <taxon>Rhizobiaceae</taxon>
        <taxon>Rhizobium/Agrobacterium group</taxon>
        <taxon>Rhizobium</taxon>
    </lineage>
</organism>
<accession>A0A1H8NVI8</accession>
<keyword evidence="4" id="KW-1185">Reference proteome</keyword>
<sequence length="75" mass="8618">MTFPINRFAEQVAAYRDPRAVHMPEVSRMATAAEIFAPLGRVEDPLRAFESIENFREDFGEEKYHAPASRRAVIH</sequence>
<reference evidence="1" key="1">
    <citation type="submission" date="2016-10" db="EMBL/GenBank/DDBJ databases">
        <authorList>
            <person name="de Groot N.N."/>
        </authorList>
    </citation>
    <scope>NUCLEOTIDE SEQUENCE [LARGE SCALE GENOMIC DNA]</scope>
    <source>
        <strain evidence="1">CCBAU85039</strain>
    </source>
</reference>
<reference evidence="2 4" key="3">
    <citation type="submission" date="2016-10" db="EMBL/GenBank/DDBJ databases">
        <authorList>
            <person name="Varghese N."/>
            <person name="Submissions S."/>
        </authorList>
    </citation>
    <scope>NUCLEOTIDE SEQUENCE [LARGE SCALE GENOMIC DNA]</scope>
    <source>
        <strain evidence="2 4">CGMCC 1.7071</strain>
    </source>
</reference>
<dbReference type="AlphaFoldDB" id="A0A1H8NVI8"/>
<protein>
    <submittedName>
        <fullName evidence="1">Uncharacterized protein</fullName>
    </submittedName>
</protein>
<name>A0A1H8NVI8_9HYPH</name>